<dbReference type="EMBL" id="BMQB01000001">
    <property type="protein sequence ID" value="GGJ75345.1"/>
    <property type="molecule type" value="Genomic_DNA"/>
</dbReference>
<evidence type="ECO:0000313" key="4">
    <source>
        <dbReference type="Proteomes" id="UP000649739"/>
    </source>
</evidence>
<dbReference type="Proteomes" id="UP000649739">
    <property type="component" value="Unassembled WGS sequence"/>
</dbReference>
<organism evidence="3 4">
    <name type="scientific">Pilimelia anulata</name>
    <dbReference type="NCBI Taxonomy" id="53371"/>
    <lineage>
        <taxon>Bacteria</taxon>
        <taxon>Bacillati</taxon>
        <taxon>Actinomycetota</taxon>
        <taxon>Actinomycetes</taxon>
        <taxon>Micromonosporales</taxon>
        <taxon>Micromonosporaceae</taxon>
        <taxon>Pilimelia</taxon>
    </lineage>
</organism>
<sequence>MKPISRRTGWHKSTLSSGGDNCVEVDHRHDGSVAVRHSKNPTGPQLVFTPQEWDAFIGGAKLNEFDR</sequence>
<reference evidence="3" key="2">
    <citation type="submission" date="2020-09" db="EMBL/GenBank/DDBJ databases">
        <authorList>
            <person name="Sun Q."/>
            <person name="Ohkuma M."/>
        </authorList>
    </citation>
    <scope>NUCLEOTIDE SEQUENCE</scope>
    <source>
        <strain evidence="3">JCM 3090</strain>
    </source>
</reference>
<dbReference type="Pfam" id="PF04149">
    <property type="entry name" value="DUF397"/>
    <property type="match status" value="1"/>
</dbReference>
<name>A0A8J3F5W4_9ACTN</name>
<feature type="region of interest" description="Disordered" evidence="1">
    <location>
        <begin position="1"/>
        <end position="23"/>
    </location>
</feature>
<proteinExistence type="predicted"/>
<feature type="domain" description="DUF397" evidence="2">
    <location>
        <begin position="9"/>
        <end position="61"/>
    </location>
</feature>
<gene>
    <name evidence="3" type="ORF">GCM10010123_01710</name>
</gene>
<feature type="compositionally biased region" description="Basic residues" evidence="1">
    <location>
        <begin position="1"/>
        <end position="10"/>
    </location>
</feature>
<reference evidence="3" key="1">
    <citation type="journal article" date="2014" name="Int. J. Syst. Evol. Microbiol.">
        <title>Complete genome sequence of Corynebacterium casei LMG S-19264T (=DSM 44701T), isolated from a smear-ripened cheese.</title>
        <authorList>
            <consortium name="US DOE Joint Genome Institute (JGI-PGF)"/>
            <person name="Walter F."/>
            <person name="Albersmeier A."/>
            <person name="Kalinowski J."/>
            <person name="Ruckert C."/>
        </authorList>
    </citation>
    <scope>NUCLEOTIDE SEQUENCE</scope>
    <source>
        <strain evidence="3">JCM 3090</strain>
    </source>
</reference>
<accession>A0A8J3F5W4</accession>
<dbReference type="InterPro" id="IPR007278">
    <property type="entry name" value="DUF397"/>
</dbReference>
<evidence type="ECO:0000256" key="1">
    <source>
        <dbReference type="SAM" id="MobiDB-lite"/>
    </source>
</evidence>
<evidence type="ECO:0000313" key="3">
    <source>
        <dbReference type="EMBL" id="GGJ75345.1"/>
    </source>
</evidence>
<dbReference type="AlphaFoldDB" id="A0A8J3F5W4"/>
<keyword evidence="4" id="KW-1185">Reference proteome</keyword>
<comment type="caution">
    <text evidence="3">The sequence shown here is derived from an EMBL/GenBank/DDBJ whole genome shotgun (WGS) entry which is preliminary data.</text>
</comment>
<evidence type="ECO:0000259" key="2">
    <source>
        <dbReference type="Pfam" id="PF04149"/>
    </source>
</evidence>
<protein>
    <recommendedName>
        <fullName evidence="2">DUF397 domain-containing protein</fullName>
    </recommendedName>
</protein>
<dbReference type="RefSeq" id="WP_189168056.1">
    <property type="nucleotide sequence ID" value="NZ_BMQB01000001.1"/>
</dbReference>